<dbReference type="OrthoDB" id="70672at2"/>
<keyword evidence="1" id="KW-0614">Plasmid</keyword>
<geneLocation type="plasmid" evidence="2">
    <name>Tros</name>
</geneLocation>
<dbReference type="EMBL" id="CP001276">
    <property type="protein sequence ID" value="ACM06956.1"/>
    <property type="molecule type" value="Genomic_DNA"/>
</dbReference>
<keyword evidence="2" id="KW-1185">Reference proteome</keyword>
<name>B9L2U1_THERP</name>
<reference evidence="1 2" key="1">
    <citation type="journal article" date="2009" name="PLoS ONE">
        <title>Complete genome sequence of the aerobic CO-oxidizing thermophile Thermomicrobium roseum.</title>
        <authorList>
            <person name="Wu D."/>
            <person name="Raymond J."/>
            <person name="Wu M."/>
            <person name="Chatterji S."/>
            <person name="Ren Q."/>
            <person name="Graham J.E."/>
            <person name="Bryant D.A."/>
            <person name="Robb F."/>
            <person name="Colman A."/>
            <person name="Tallon L.J."/>
            <person name="Badger J.H."/>
            <person name="Madupu R."/>
            <person name="Ward N.L."/>
            <person name="Eisen J.A."/>
        </authorList>
    </citation>
    <scope>NUCLEOTIDE SEQUENCE [LARGE SCALE GENOMIC DNA]</scope>
    <source>
        <strain evidence="2">ATCC 27502 / DSM 5159 / P-2</strain>
        <plasmid evidence="1">unnamed</plasmid>
    </source>
</reference>
<dbReference type="HOGENOM" id="CLU_1601932_0_0_0"/>
<dbReference type="AlphaFoldDB" id="B9L2U1"/>
<organism evidence="1 2">
    <name type="scientific">Thermomicrobium roseum (strain ATCC 27502 / DSM 5159 / P-2)</name>
    <dbReference type="NCBI Taxonomy" id="309801"/>
    <lineage>
        <taxon>Bacteria</taxon>
        <taxon>Pseudomonadati</taxon>
        <taxon>Thermomicrobiota</taxon>
        <taxon>Thermomicrobia</taxon>
        <taxon>Thermomicrobiales</taxon>
        <taxon>Thermomicrobiaceae</taxon>
        <taxon>Thermomicrobium</taxon>
    </lineage>
</organism>
<sequence>MSIRSLADLANELRTTTKLVRTGVVLVPPTALRQVKDAAYRAGLDVVDYVTWKLERLAPGQRSVPLNVGSFLGDLDEIANGNSVSGCILIANADVPLARLHVHERTLVWDLLLNSFKRRRQAIVLAIPRGAYHLFPQNHEEEWTRLGRIAAIERTGDRGCVDADDR</sequence>
<accession>B9L2U1</accession>
<gene>
    <name evidence="1" type="ordered locus">trd_A0105</name>
</gene>
<dbReference type="RefSeq" id="WP_012642943.1">
    <property type="nucleotide sequence ID" value="NC_011961.1"/>
</dbReference>
<proteinExistence type="predicted"/>
<protein>
    <submittedName>
        <fullName evidence="1">Uncharacterized protein</fullName>
    </submittedName>
</protein>
<evidence type="ECO:0000313" key="1">
    <source>
        <dbReference type="EMBL" id="ACM06956.1"/>
    </source>
</evidence>
<dbReference type="KEGG" id="tro:trd_A0105"/>
<evidence type="ECO:0000313" key="2">
    <source>
        <dbReference type="Proteomes" id="UP000000447"/>
    </source>
</evidence>
<dbReference type="Proteomes" id="UP000000447">
    <property type="component" value="Plasmid unnamed"/>
</dbReference>